<reference evidence="2" key="1">
    <citation type="journal article" date="2019" name="Int. J. Syst. Evol. Microbiol.">
        <title>The Global Catalogue of Microorganisms (GCM) 10K type strain sequencing project: providing services to taxonomists for standard genome sequencing and annotation.</title>
        <authorList>
            <consortium name="The Broad Institute Genomics Platform"/>
            <consortium name="The Broad Institute Genome Sequencing Center for Infectious Disease"/>
            <person name="Wu L."/>
            <person name="Ma J."/>
        </authorList>
    </citation>
    <scope>NUCLEOTIDE SEQUENCE [LARGE SCALE GENOMIC DNA]</scope>
    <source>
        <strain evidence="2">CGMCC 4.7246</strain>
    </source>
</reference>
<evidence type="ECO:0000313" key="2">
    <source>
        <dbReference type="Proteomes" id="UP001596220"/>
    </source>
</evidence>
<evidence type="ECO:0000313" key="1">
    <source>
        <dbReference type="EMBL" id="MFC6092972.1"/>
    </source>
</evidence>
<proteinExistence type="predicted"/>
<organism evidence="1 2">
    <name type="scientific">Saccharothrix lopnurensis</name>
    <dbReference type="NCBI Taxonomy" id="1670621"/>
    <lineage>
        <taxon>Bacteria</taxon>
        <taxon>Bacillati</taxon>
        <taxon>Actinomycetota</taxon>
        <taxon>Actinomycetes</taxon>
        <taxon>Pseudonocardiales</taxon>
        <taxon>Pseudonocardiaceae</taxon>
        <taxon>Saccharothrix</taxon>
    </lineage>
</organism>
<dbReference type="RefSeq" id="WP_380639704.1">
    <property type="nucleotide sequence ID" value="NZ_JBHSQO010000036.1"/>
</dbReference>
<sequence>MINETTRTTSTPIGIAAHVSSTERFHDPVEHLDFARPMAENYLPYDSRSEAELRTAAFEKETALERERALWELADRQGAGALPAIRDYVDREPDGLARSGALWLGLKSAGAQSAGLLESHRDDDDPEVADWARVLYADATATAPNRVYGVAEVEETGNFDQTVPLIISGYTTVVFPELGAVRVVLSPKWFDSIMGRVLASTNVRNFQTDLTIEKMLEGLHDDGTPHYEIYPFRGFSVEYDKKYWEHNYLSQTLRDFYPSGVVEQGEAVQVPISLERIAFTELAPKGTAEILGQGERADRIREADFGFVQSVRGRYFGWAAVNLQAAVEAGRVTAGHVQLSNPTDPVSGPMTNAKLFGTFRGKSGDYLGKGHMTLNHVKCHGKADGTTDVVGGR</sequence>
<gene>
    <name evidence="1" type="ORF">ACFP3R_27180</name>
</gene>
<keyword evidence="2" id="KW-1185">Reference proteome</keyword>
<comment type="caution">
    <text evidence="1">The sequence shown here is derived from an EMBL/GenBank/DDBJ whole genome shotgun (WGS) entry which is preliminary data.</text>
</comment>
<dbReference type="Proteomes" id="UP001596220">
    <property type="component" value="Unassembled WGS sequence"/>
</dbReference>
<accession>A0ABW1PDQ0</accession>
<name>A0ABW1PDQ0_9PSEU</name>
<protein>
    <submittedName>
        <fullName evidence="1">Uncharacterized protein</fullName>
    </submittedName>
</protein>
<dbReference type="EMBL" id="JBHSQO010000036">
    <property type="protein sequence ID" value="MFC6092972.1"/>
    <property type="molecule type" value="Genomic_DNA"/>
</dbReference>